<organism evidence="1 2">
    <name type="scientific">Meloidogyne enterolobii</name>
    <name type="common">Root-knot nematode worm</name>
    <name type="synonym">Meloidogyne mayaguensis</name>
    <dbReference type="NCBI Taxonomy" id="390850"/>
    <lineage>
        <taxon>Eukaryota</taxon>
        <taxon>Metazoa</taxon>
        <taxon>Ecdysozoa</taxon>
        <taxon>Nematoda</taxon>
        <taxon>Chromadorea</taxon>
        <taxon>Rhabditida</taxon>
        <taxon>Tylenchina</taxon>
        <taxon>Tylenchomorpha</taxon>
        <taxon>Tylenchoidea</taxon>
        <taxon>Meloidogynidae</taxon>
        <taxon>Meloidogyninae</taxon>
        <taxon>Meloidogyne</taxon>
    </lineage>
</organism>
<evidence type="ECO:0000313" key="1">
    <source>
        <dbReference type="EMBL" id="CAD2167777.1"/>
    </source>
</evidence>
<gene>
    <name evidence="1" type="ORF">MENT_LOCUS19087</name>
</gene>
<dbReference type="EMBL" id="CAJEWN010000131">
    <property type="protein sequence ID" value="CAD2167777.1"/>
    <property type="molecule type" value="Genomic_DNA"/>
</dbReference>
<dbReference type="AlphaFoldDB" id="A0A6V7UYU9"/>
<accession>A0A6V7UYU9</accession>
<reference evidence="1 2" key="1">
    <citation type="submission" date="2020-08" db="EMBL/GenBank/DDBJ databases">
        <authorList>
            <person name="Koutsovoulos G."/>
            <person name="Danchin GJ E."/>
        </authorList>
    </citation>
    <scope>NUCLEOTIDE SEQUENCE [LARGE SCALE GENOMIC DNA]</scope>
</reference>
<name>A0A6V7UYU9_MELEN</name>
<dbReference type="Proteomes" id="UP000580250">
    <property type="component" value="Unassembled WGS sequence"/>
</dbReference>
<proteinExistence type="predicted"/>
<comment type="caution">
    <text evidence="1">The sequence shown here is derived from an EMBL/GenBank/DDBJ whole genome shotgun (WGS) entry which is preliminary data.</text>
</comment>
<protein>
    <submittedName>
        <fullName evidence="1">Uncharacterized protein</fullName>
    </submittedName>
</protein>
<evidence type="ECO:0000313" key="2">
    <source>
        <dbReference type="Proteomes" id="UP000580250"/>
    </source>
</evidence>
<sequence>MKEYADITTIMDMVVMAGEAMVVEEAGGGLGMVGDGEIIMDMDITGAVKNNFLMKNILNMEEI</sequence>